<organism evidence="1 2">
    <name type="scientific">Agaribacter marinus</name>
    <dbReference type="NCBI Taxonomy" id="1431249"/>
    <lineage>
        <taxon>Bacteria</taxon>
        <taxon>Pseudomonadati</taxon>
        <taxon>Pseudomonadota</taxon>
        <taxon>Gammaproteobacteria</taxon>
        <taxon>Alteromonadales</taxon>
        <taxon>Alteromonadaceae</taxon>
        <taxon>Agaribacter</taxon>
    </lineage>
</organism>
<comment type="caution">
    <text evidence="1">The sequence shown here is derived from an EMBL/GenBank/DDBJ whole genome shotgun (WGS) entry which is preliminary data.</text>
</comment>
<reference evidence="1" key="1">
    <citation type="journal article" date="2014" name="Int. J. Syst. Evol. Microbiol.">
        <title>Complete genome sequence of Corynebacterium casei LMG S-19264T (=DSM 44701T), isolated from a smear-ripened cheese.</title>
        <authorList>
            <consortium name="US DOE Joint Genome Institute (JGI-PGF)"/>
            <person name="Walter F."/>
            <person name="Albersmeier A."/>
            <person name="Kalinowski J."/>
            <person name="Ruckert C."/>
        </authorList>
    </citation>
    <scope>NUCLEOTIDE SEQUENCE</scope>
    <source>
        <strain evidence="1">NBRC 110023</strain>
    </source>
</reference>
<reference evidence="1" key="2">
    <citation type="submission" date="2023-01" db="EMBL/GenBank/DDBJ databases">
        <title>Draft genome sequence of Agaribacter marinus strain NBRC 110023.</title>
        <authorList>
            <person name="Sun Q."/>
            <person name="Mori K."/>
        </authorList>
    </citation>
    <scope>NUCLEOTIDE SEQUENCE</scope>
    <source>
        <strain evidence="1">NBRC 110023</strain>
    </source>
</reference>
<protein>
    <submittedName>
        <fullName evidence="1">Uncharacterized protein</fullName>
    </submittedName>
</protein>
<dbReference type="RefSeq" id="WP_284217535.1">
    <property type="nucleotide sequence ID" value="NZ_BSOT01000005.1"/>
</dbReference>
<keyword evidence="2" id="KW-1185">Reference proteome</keyword>
<dbReference type="Proteomes" id="UP001156601">
    <property type="component" value="Unassembled WGS sequence"/>
</dbReference>
<dbReference type="AlphaFoldDB" id="A0AA37T4J4"/>
<sequence length="81" mass="9217">MQKNSPQLQDGADFQGYEREIVGNEEGLKNLINACEYAIINGNYSGNDLGTYRGVTKKNDKFFEDNEESKWTLHGLPFVKQ</sequence>
<name>A0AA37T4J4_9ALTE</name>
<evidence type="ECO:0000313" key="2">
    <source>
        <dbReference type="Proteomes" id="UP001156601"/>
    </source>
</evidence>
<evidence type="ECO:0000313" key="1">
    <source>
        <dbReference type="EMBL" id="GLR71245.1"/>
    </source>
</evidence>
<proteinExistence type="predicted"/>
<accession>A0AA37T4J4</accession>
<gene>
    <name evidence="1" type="ORF">GCM10007852_21530</name>
</gene>
<dbReference type="EMBL" id="BSOT01000005">
    <property type="protein sequence ID" value="GLR71245.1"/>
    <property type="molecule type" value="Genomic_DNA"/>
</dbReference>